<comment type="caution">
    <text evidence="1">The sequence shown here is derived from an EMBL/GenBank/DDBJ whole genome shotgun (WGS) entry which is preliminary data.</text>
</comment>
<evidence type="ECO:0000313" key="2">
    <source>
        <dbReference type="Proteomes" id="UP000004105"/>
    </source>
</evidence>
<accession>F2BB94</accession>
<name>F2BB94_9NEIS</name>
<proteinExistence type="predicted"/>
<dbReference type="EMBL" id="AFAY01000020">
    <property type="protein sequence ID" value="EGF11354.1"/>
    <property type="molecule type" value="Genomic_DNA"/>
</dbReference>
<dbReference type="Proteomes" id="UP000004105">
    <property type="component" value="Unassembled WGS sequence"/>
</dbReference>
<organism evidence="1 2">
    <name type="scientific">Neisseria bacilliformis ATCC BAA-1200</name>
    <dbReference type="NCBI Taxonomy" id="888742"/>
    <lineage>
        <taxon>Bacteria</taxon>
        <taxon>Pseudomonadati</taxon>
        <taxon>Pseudomonadota</taxon>
        <taxon>Betaproteobacteria</taxon>
        <taxon>Neisseriales</taxon>
        <taxon>Neisseriaceae</taxon>
        <taxon>Neisseria</taxon>
    </lineage>
</organism>
<reference evidence="1 2" key="1">
    <citation type="submission" date="2011-02" db="EMBL/GenBank/DDBJ databases">
        <authorList>
            <person name="Muzny D."/>
            <person name="Qin X."/>
            <person name="Deng J."/>
            <person name="Jiang H."/>
            <person name="Liu Y."/>
            <person name="Qu J."/>
            <person name="Song X.-Z."/>
            <person name="Zhang L."/>
            <person name="Thornton R."/>
            <person name="Coyle M."/>
            <person name="Francisco L."/>
            <person name="Jackson L."/>
            <person name="Javaid M."/>
            <person name="Korchina V."/>
            <person name="Kovar C."/>
            <person name="Mata R."/>
            <person name="Mathew T."/>
            <person name="Ngo R."/>
            <person name="Nguyen L."/>
            <person name="Nguyen N."/>
            <person name="Okwuonu G."/>
            <person name="Ongeri F."/>
            <person name="Pham C."/>
            <person name="Simmons D."/>
            <person name="Wilczek-Boney K."/>
            <person name="Hale W."/>
            <person name="Jakkamsetti A."/>
            <person name="Pham P."/>
            <person name="Ruth R."/>
            <person name="San Lucas F."/>
            <person name="Warren J."/>
            <person name="Zhang J."/>
            <person name="Zhao Z."/>
            <person name="Zhou C."/>
            <person name="Zhu D."/>
            <person name="Lee S."/>
            <person name="Bess C."/>
            <person name="Blankenburg K."/>
            <person name="Forbes L."/>
            <person name="Fu Q."/>
            <person name="Gubbala S."/>
            <person name="Hirani K."/>
            <person name="Jayaseelan J.C."/>
            <person name="Lara F."/>
            <person name="Munidasa M."/>
            <person name="Palculict T."/>
            <person name="Patil S."/>
            <person name="Pu L.-L."/>
            <person name="Saada N."/>
            <person name="Tang L."/>
            <person name="Weissenberger G."/>
            <person name="Zhu Y."/>
            <person name="Hemphill L."/>
            <person name="Shang Y."/>
            <person name="Youmans B."/>
            <person name="Ayvaz T."/>
            <person name="Ross M."/>
            <person name="Santibanez J."/>
            <person name="Aqrawi P."/>
            <person name="Gross S."/>
            <person name="Joshi V."/>
            <person name="Fowler G."/>
            <person name="Nazareth L."/>
            <person name="Reid J."/>
            <person name="Worley K."/>
            <person name="Petrosino J."/>
            <person name="Highlander S."/>
            <person name="Gibbs R."/>
        </authorList>
    </citation>
    <scope>NUCLEOTIDE SEQUENCE [LARGE SCALE GENOMIC DNA]</scope>
    <source>
        <strain evidence="1 2">ATCC BAA-1200</strain>
    </source>
</reference>
<dbReference type="AlphaFoldDB" id="F2BB94"/>
<dbReference type="HOGENOM" id="CLU_3138070_0_0_4"/>
<gene>
    <name evidence="1" type="ORF">HMPREF9123_0998</name>
</gene>
<sequence length="49" mass="5711">MRPSEKPEFPVGRAFMPDVFELAGIVRSGMNARPANFQTAFLVFRRRRR</sequence>
<evidence type="ECO:0000313" key="1">
    <source>
        <dbReference type="EMBL" id="EGF11354.1"/>
    </source>
</evidence>
<protein>
    <submittedName>
        <fullName evidence="1">Uncharacterized protein</fullName>
    </submittedName>
</protein>
<keyword evidence="2" id="KW-1185">Reference proteome</keyword>